<dbReference type="Proteomes" id="UP001062846">
    <property type="component" value="Chromosome 3"/>
</dbReference>
<comment type="caution">
    <text evidence="1">The sequence shown here is derived from an EMBL/GenBank/DDBJ whole genome shotgun (WGS) entry which is preliminary data.</text>
</comment>
<gene>
    <name evidence="1" type="ORF">RHMOL_Rhmol03G0065800</name>
</gene>
<evidence type="ECO:0000313" key="1">
    <source>
        <dbReference type="EMBL" id="KAI8562832.1"/>
    </source>
</evidence>
<name>A0ACC0PCS9_RHOML</name>
<dbReference type="EMBL" id="CM046390">
    <property type="protein sequence ID" value="KAI8562832.1"/>
    <property type="molecule type" value="Genomic_DNA"/>
</dbReference>
<accession>A0ACC0PCS9</accession>
<proteinExistence type="predicted"/>
<organism evidence="1 2">
    <name type="scientific">Rhododendron molle</name>
    <name type="common">Chinese azalea</name>
    <name type="synonym">Azalea mollis</name>
    <dbReference type="NCBI Taxonomy" id="49168"/>
    <lineage>
        <taxon>Eukaryota</taxon>
        <taxon>Viridiplantae</taxon>
        <taxon>Streptophyta</taxon>
        <taxon>Embryophyta</taxon>
        <taxon>Tracheophyta</taxon>
        <taxon>Spermatophyta</taxon>
        <taxon>Magnoliopsida</taxon>
        <taxon>eudicotyledons</taxon>
        <taxon>Gunneridae</taxon>
        <taxon>Pentapetalae</taxon>
        <taxon>asterids</taxon>
        <taxon>Ericales</taxon>
        <taxon>Ericaceae</taxon>
        <taxon>Ericoideae</taxon>
        <taxon>Rhodoreae</taxon>
        <taxon>Rhododendron</taxon>
    </lineage>
</organism>
<keyword evidence="2" id="KW-1185">Reference proteome</keyword>
<evidence type="ECO:0000313" key="2">
    <source>
        <dbReference type="Proteomes" id="UP001062846"/>
    </source>
</evidence>
<sequence length="123" mass="13729">MNETEEVAKRLYEACLSGSVETLNELMGTDRLFLNRVSSTECFSSDTPLHVAVSCGHLEFTKALLSRKPKLAADLDSRRCSPLHLASTEGHFEIVCELLRVNTDVCVTRDQDGSHVIFLSLWD</sequence>
<protein>
    <submittedName>
        <fullName evidence="1">Uncharacterized protein</fullName>
    </submittedName>
</protein>
<reference evidence="1" key="1">
    <citation type="submission" date="2022-02" db="EMBL/GenBank/DDBJ databases">
        <title>Plant Genome Project.</title>
        <authorList>
            <person name="Zhang R.-G."/>
        </authorList>
    </citation>
    <scope>NUCLEOTIDE SEQUENCE</scope>
    <source>
        <strain evidence="1">AT1</strain>
    </source>
</reference>